<dbReference type="Proteomes" id="UP001168338">
    <property type="component" value="Unassembled WGS sequence"/>
</dbReference>
<keyword evidence="1" id="KW-0548">Nucleotidyltransferase</keyword>
<dbReference type="SUPFAM" id="SSF54197">
    <property type="entry name" value="HIT-like"/>
    <property type="match status" value="1"/>
</dbReference>
<organism evidence="1 2">
    <name type="scientific">Methanoculleus frigidifontis</name>
    <dbReference type="NCBI Taxonomy" id="2584085"/>
    <lineage>
        <taxon>Archaea</taxon>
        <taxon>Methanobacteriati</taxon>
        <taxon>Methanobacteriota</taxon>
        <taxon>Stenosarchaea group</taxon>
        <taxon>Methanomicrobia</taxon>
        <taxon>Methanomicrobiales</taxon>
        <taxon>Methanomicrobiaceae</taxon>
        <taxon>Methanoculleus</taxon>
    </lineage>
</organism>
<keyword evidence="1" id="KW-0808">Transferase</keyword>
<dbReference type="InterPro" id="IPR036265">
    <property type="entry name" value="HIT-like_sf"/>
</dbReference>
<accession>A0ABT8MC23</accession>
<sequence>MFTAQEIQTARGTIQYRRESLTGIQCRISPVRLKRRLDADVSMQYTADGCPFCPGKIDAATPTFDGGFRILHGESVTFPNLYPYSAVHTVTVITKAHTVDRFRKEQLSDAFLGMIESLRGSEGYQSINWNNLPSAGASLVHPHLQGIVDPVPSYLAGRYLAGSAAYLRKHNRVYWDDLRARESGSDRFLFEDDEIFWSASPVPLGEREVRGLLPIATLDELEPYVDPLVSGLLTVIDLYRSLGTYAFNVALFFDKPGHDRGYRAFCSVISRINPNRLCICDSAFMERLHQEPVILTLPEDLGRLFREGRTRS</sequence>
<reference evidence="1" key="1">
    <citation type="submission" date="2019-05" db="EMBL/GenBank/DDBJ databases">
        <title>Methanoculleus sp. FWC-SCC1, a methanogenic archaeon isolated from deep marine cold seep.</title>
        <authorList>
            <person name="Chen Y.-W."/>
            <person name="Chen S.-C."/>
            <person name="Teng N.-H."/>
            <person name="Lai M.-C."/>
        </authorList>
    </citation>
    <scope>NUCLEOTIDE SEQUENCE</scope>
    <source>
        <strain evidence="1">FWC-SCC1</strain>
    </source>
</reference>
<keyword evidence="2" id="KW-1185">Reference proteome</keyword>
<evidence type="ECO:0000313" key="1">
    <source>
        <dbReference type="EMBL" id="MDN7025487.1"/>
    </source>
</evidence>
<dbReference type="Gene3D" id="3.30.428.10">
    <property type="entry name" value="HIT-like"/>
    <property type="match status" value="1"/>
</dbReference>
<dbReference type="EMBL" id="VCYH01000008">
    <property type="protein sequence ID" value="MDN7025487.1"/>
    <property type="molecule type" value="Genomic_DNA"/>
</dbReference>
<name>A0ABT8MC23_9EURY</name>
<evidence type="ECO:0000313" key="2">
    <source>
        <dbReference type="Proteomes" id="UP001168338"/>
    </source>
</evidence>
<gene>
    <name evidence="1" type="ORF">FGU65_11410</name>
</gene>
<dbReference type="GO" id="GO:0016779">
    <property type="term" value="F:nucleotidyltransferase activity"/>
    <property type="evidence" value="ECO:0007669"/>
    <property type="project" value="UniProtKB-KW"/>
</dbReference>
<dbReference type="RefSeq" id="WP_301664649.1">
    <property type="nucleotide sequence ID" value="NZ_VCYH01000008.1"/>
</dbReference>
<proteinExistence type="predicted"/>
<protein>
    <submittedName>
        <fullName evidence="1">Galactose-1-phosphate uridylyltransferase</fullName>
    </submittedName>
</protein>
<comment type="caution">
    <text evidence="1">The sequence shown here is derived from an EMBL/GenBank/DDBJ whole genome shotgun (WGS) entry which is preliminary data.</text>
</comment>